<evidence type="ECO:0000313" key="2">
    <source>
        <dbReference type="Proteomes" id="UP000727490"/>
    </source>
</evidence>
<dbReference type="AlphaFoldDB" id="A0A951IRF4"/>
<protein>
    <submittedName>
        <fullName evidence="1">Porin</fullName>
    </submittedName>
</protein>
<dbReference type="Proteomes" id="UP000727490">
    <property type="component" value="Unassembled WGS sequence"/>
</dbReference>
<dbReference type="RefSeq" id="WP_219286453.1">
    <property type="nucleotide sequence ID" value="NZ_RPHB01000001.1"/>
</dbReference>
<organism evidence="1 2">
    <name type="scientific">Arthrospiribacter ruber</name>
    <dbReference type="NCBI Taxonomy" id="2487934"/>
    <lineage>
        <taxon>Bacteria</taxon>
        <taxon>Pseudomonadati</taxon>
        <taxon>Bacteroidota</taxon>
        <taxon>Cytophagia</taxon>
        <taxon>Cytophagales</taxon>
        <taxon>Cyclobacteriaceae</taxon>
        <taxon>Arthrospiribacter</taxon>
    </lineage>
</organism>
<dbReference type="InterPro" id="IPR010870">
    <property type="entry name" value="Porin_O/P"/>
</dbReference>
<proteinExistence type="predicted"/>
<name>A0A951IRF4_9BACT</name>
<comment type="caution">
    <text evidence="1">The sequence shown here is derived from an EMBL/GenBank/DDBJ whole genome shotgun (WGS) entry which is preliminary data.</text>
</comment>
<accession>A0A951IRF4</accession>
<dbReference type="EMBL" id="RPHB01000001">
    <property type="protein sequence ID" value="MBW3466515.1"/>
    <property type="molecule type" value="Genomic_DNA"/>
</dbReference>
<keyword evidence="2" id="KW-1185">Reference proteome</keyword>
<reference evidence="1 2" key="1">
    <citation type="journal article" date="2020" name="Syst. Appl. Microbiol.">
        <title>Arthrospiribacter ruber gen. nov., sp. nov., a novel bacterium isolated from Arthrospira cultures.</title>
        <authorList>
            <person name="Waleron M."/>
            <person name="Misztak A."/>
            <person name="Waleron M.M."/>
            <person name="Furmaniak M."/>
            <person name="Mrozik A."/>
            <person name="Waleron K."/>
        </authorList>
    </citation>
    <scope>NUCLEOTIDE SEQUENCE [LARGE SCALE GENOMIC DNA]</scope>
    <source>
        <strain evidence="1 2">DPMB0001</strain>
    </source>
</reference>
<sequence length="407" mass="46302">MRSKGLVIFFRTGFFFFLTILWNFSNGQTVESDERALLNVGESEGISFSKDSLFLMNLRFRMQNRAGFNTLEGDAFEVSEYEMRVRRLRLRFDGFVGNPKLQYYIQLAFSKADLDLETSVIAQPIRDAILYYFVNENFYVGFGQSKLPGNRQRVISSGNLQFADRSTANAIFTLDRDFGIFLYKTIPMKNQSILQLKGVVSTGDGRNASAINDGLAYTGRIEFLPFGRFANNGDYTEGDLEFEPRPKLAIGITYSENQKATRTGGQLGQELFAARNMNSFIVDGVYKHLGWSVMGEYLHRNSPDPITSNEQGDVRYVLVGWGLNTQISKMLDRKNELAFRYAKVTPEESITLFQQRVDEALVGFTHYINGHRIKIQGNVGYKWLEGLAKFENTGNSWTGMFQVEFGI</sequence>
<evidence type="ECO:0000313" key="1">
    <source>
        <dbReference type="EMBL" id="MBW3466515.1"/>
    </source>
</evidence>
<gene>
    <name evidence="1" type="ORF">EGN73_01640</name>
</gene>
<dbReference type="Pfam" id="PF07396">
    <property type="entry name" value="Porin_O_P"/>
    <property type="match status" value="1"/>
</dbReference>